<dbReference type="EMBL" id="BTGU01000011">
    <property type="protein sequence ID" value="GMN40772.1"/>
    <property type="molecule type" value="Genomic_DNA"/>
</dbReference>
<protein>
    <recommendedName>
        <fullName evidence="6">Pentatricopeptide repeat-containing protein</fullName>
    </recommendedName>
</protein>
<feature type="repeat" description="PPR" evidence="3">
    <location>
        <begin position="153"/>
        <end position="187"/>
    </location>
</feature>
<dbReference type="PANTHER" id="PTHR47934:SF28">
    <property type="entry name" value="OS04G0488500 PROTEIN"/>
    <property type="match status" value="1"/>
</dbReference>
<evidence type="ECO:0000256" key="3">
    <source>
        <dbReference type="PROSITE-ProRule" id="PRU00708"/>
    </source>
</evidence>
<comment type="caution">
    <text evidence="4">The sequence shown here is derived from an EMBL/GenBank/DDBJ whole genome shotgun (WGS) entry which is preliminary data.</text>
</comment>
<keyword evidence="2" id="KW-0677">Repeat</keyword>
<feature type="repeat" description="PPR" evidence="3">
    <location>
        <begin position="188"/>
        <end position="222"/>
    </location>
</feature>
<dbReference type="PANTHER" id="PTHR47934">
    <property type="entry name" value="PENTATRICOPEPTIDE REPEAT-CONTAINING PROTEIN PET309, MITOCHONDRIAL"/>
    <property type="match status" value="1"/>
</dbReference>
<gene>
    <name evidence="4" type="ORF">TIFTF001_010001</name>
</gene>
<feature type="repeat" description="PPR" evidence="3">
    <location>
        <begin position="83"/>
        <end position="117"/>
    </location>
</feature>
<dbReference type="GO" id="GO:0003729">
    <property type="term" value="F:mRNA binding"/>
    <property type="evidence" value="ECO:0007669"/>
    <property type="project" value="TreeGrafter"/>
</dbReference>
<dbReference type="PROSITE" id="PS51375">
    <property type="entry name" value="PPR"/>
    <property type="match status" value="5"/>
</dbReference>
<reference evidence="4" key="1">
    <citation type="submission" date="2023-07" db="EMBL/GenBank/DDBJ databases">
        <title>draft genome sequence of fig (Ficus carica).</title>
        <authorList>
            <person name="Takahashi T."/>
            <person name="Nishimura K."/>
        </authorList>
    </citation>
    <scope>NUCLEOTIDE SEQUENCE</scope>
</reference>
<name>A0AA87ZUP8_FICCA</name>
<dbReference type="GO" id="GO:0005739">
    <property type="term" value="C:mitochondrion"/>
    <property type="evidence" value="ECO:0007669"/>
    <property type="project" value="TreeGrafter"/>
</dbReference>
<dbReference type="GO" id="GO:0007005">
    <property type="term" value="P:mitochondrion organization"/>
    <property type="evidence" value="ECO:0007669"/>
    <property type="project" value="TreeGrafter"/>
</dbReference>
<dbReference type="InterPro" id="IPR002885">
    <property type="entry name" value="PPR_rpt"/>
</dbReference>
<feature type="repeat" description="PPR" evidence="3">
    <location>
        <begin position="118"/>
        <end position="152"/>
    </location>
</feature>
<feature type="repeat" description="PPR" evidence="3">
    <location>
        <begin position="442"/>
        <end position="476"/>
    </location>
</feature>
<dbReference type="NCBIfam" id="TIGR00756">
    <property type="entry name" value="PPR"/>
    <property type="match status" value="5"/>
</dbReference>
<dbReference type="Proteomes" id="UP001187192">
    <property type="component" value="Unassembled WGS sequence"/>
</dbReference>
<comment type="similarity">
    <text evidence="1">Belongs to the PPR family. P subfamily.</text>
</comment>
<organism evidence="4 5">
    <name type="scientific">Ficus carica</name>
    <name type="common">Common fig</name>
    <dbReference type="NCBI Taxonomy" id="3494"/>
    <lineage>
        <taxon>Eukaryota</taxon>
        <taxon>Viridiplantae</taxon>
        <taxon>Streptophyta</taxon>
        <taxon>Embryophyta</taxon>
        <taxon>Tracheophyta</taxon>
        <taxon>Spermatophyta</taxon>
        <taxon>Magnoliopsida</taxon>
        <taxon>eudicotyledons</taxon>
        <taxon>Gunneridae</taxon>
        <taxon>Pentapetalae</taxon>
        <taxon>rosids</taxon>
        <taxon>fabids</taxon>
        <taxon>Rosales</taxon>
        <taxon>Moraceae</taxon>
        <taxon>Ficeae</taxon>
        <taxon>Ficus</taxon>
    </lineage>
</organism>
<dbReference type="InterPro" id="IPR051114">
    <property type="entry name" value="Mito_RNA_Proc_CCM1"/>
</dbReference>
<dbReference type="AlphaFoldDB" id="A0AA87ZUP8"/>
<evidence type="ECO:0000313" key="5">
    <source>
        <dbReference type="Proteomes" id="UP001187192"/>
    </source>
</evidence>
<dbReference type="GO" id="GO:0006396">
    <property type="term" value="P:RNA processing"/>
    <property type="evidence" value="ECO:0007669"/>
    <property type="project" value="TreeGrafter"/>
</dbReference>
<evidence type="ECO:0000256" key="1">
    <source>
        <dbReference type="ARBA" id="ARBA00007626"/>
    </source>
</evidence>
<dbReference type="Pfam" id="PF13041">
    <property type="entry name" value="PPR_2"/>
    <property type="match status" value="2"/>
</dbReference>
<accession>A0AA87ZUP8</accession>
<evidence type="ECO:0000313" key="4">
    <source>
        <dbReference type="EMBL" id="GMN40772.1"/>
    </source>
</evidence>
<evidence type="ECO:0008006" key="6">
    <source>
        <dbReference type="Google" id="ProtNLM"/>
    </source>
</evidence>
<dbReference type="InterPro" id="IPR011990">
    <property type="entry name" value="TPR-like_helical_dom_sf"/>
</dbReference>
<dbReference type="Pfam" id="PF13812">
    <property type="entry name" value="PPR_3"/>
    <property type="match status" value="1"/>
</dbReference>
<evidence type="ECO:0000256" key="2">
    <source>
        <dbReference type="ARBA" id="ARBA00022737"/>
    </source>
</evidence>
<keyword evidence="5" id="KW-1185">Reference proteome</keyword>
<proteinExistence type="inferred from homology"/>
<dbReference type="Gene3D" id="1.25.40.10">
    <property type="entry name" value="Tetratricopeptide repeat domain"/>
    <property type="match status" value="3"/>
</dbReference>
<sequence length="535" mass="60051">MLLSCLFSLLKKESCLTSALWTALAISAEFSESFGFFAQDQLQRLSIRWDSYTVNQVLKTHPPMEKAWLFFNWAAGLKGFKHDQFTYTTMLDIFGEAGRISSMNYVFKQMQERGIKIDAVTYTSLMHWISSSGDVDGAVKVWEEMKARGCSPTVVSYTAYMKLMLRNNRVKEATNAYKEMLQLGLSPNCHTYTVLMEYLINSGKCKEALEIFSKMQEADVQPDKAACNILVEKLSKSGDTWAMSEILKYMKENHIVLRYPVFVEASKAFKATGQSDFLLTQVNPHCSVESISKDSGGTTQAYDLLTADEELLLFLLKKENLVAVDSLLAGISGKNIRLASPIISAIIEVNCNRGRPSDALLAFEHNGKMSTTIPRNTYLTLIGALIRSALFPKAVEAVEAMIKAGHSVGIYFASILIYKFRQARKPKYAAKIFNLLPDDHKCTATYTALIGVYFSVGNFNKGLEIFETMQRKGVPPSLGTYNVLIDGLSRSGRDSEVEDFKKEKKRFCTRDSHYQNTKNFEEKICDLLFVGDVAP</sequence>